<proteinExistence type="predicted"/>
<reference evidence="1 2" key="1">
    <citation type="journal article" date="2022" name="DNA Res.">
        <title>Chromosomal-level genome assembly of the orchid tree Bauhinia variegata (Leguminosae; Cercidoideae) supports the allotetraploid origin hypothesis of Bauhinia.</title>
        <authorList>
            <person name="Zhong Y."/>
            <person name="Chen Y."/>
            <person name="Zheng D."/>
            <person name="Pang J."/>
            <person name="Liu Y."/>
            <person name="Luo S."/>
            <person name="Meng S."/>
            <person name="Qian L."/>
            <person name="Wei D."/>
            <person name="Dai S."/>
            <person name="Zhou R."/>
        </authorList>
    </citation>
    <scope>NUCLEOTIDE SEQUENCE [LARGE SCALE GENOMIC DNA]</scope>
    <source>
        <strain evidence="1">BV-YZ2020</strain>
    </source>
</reference>
<evidence type="ECO:0000313" key="2">
    <source>
        <dbReference type="Proteomes" id="UP000828941"/>
    </source>
</evidence>
<name>A0ACB9PIN4_BAUVA</name>
<gene>
    <name evidence="1" type="ORF">L6164_008646</name>
</gene>
<protein>
    <submittedName>
        <fullName evidence="1">Uncharacterized protein</fullName>
    </submittedName>
</protein>
<dbReference type="EMBL" id="CM039429">
    <property type="protein sequence ID" value="KAI4347869.1"/>
    <property type="molecule type" value="Genomic_DNA"/>
</dbReference>
<sequence>MDFLVLIFLFVLMKFYLNLFVKLGMLSSLGKHLMECGSLVSLMKKELNISLHELDAQGLASKILPPAITKVDFDEILAKQKQTVSKADLEVHERFTQEFGEEG</sequence>
<keyword evidence="2" id="KW-1185">Reference proteome</keyword>
<evidence type="ECO:0000313" key="1">
    <source>
        <dbReference type="EMBL" id="KAI4347869.1"/>
    </source>
</evidence>
<comment type="caution">
    <text evidence="1">The sequence shown here is derived from an EMBL/GenBank/DDBJ whole genome shotgun (WGS) entry which is preliminary data.</text>
</comment>
<accession>A0ACB9PIN4</accession>
<dbReference type="Proteomes" id="UP000828941">
    <property type="component" value="Chromosome 4"/>
</dbReference>
<organism evidence="1 2">
    <name type="scientific">Bauhinia variegata</name>
    <name type="common">Purple orchid tree</name>
    <name type="synonym">Phanera variegata</name>
    <dbReference type="NCBI Taxonomy" id="167791"/>
    <lineage>
        <taxon>Eukaryota</taxon>
        <taxon>Viridiplantae</taxon>
        <taxon>Streptophyta</taxon>
        <taxon>Embryophyta</taxon>
        <taxon>Tracheophyta</taxon>
        <taxon>Spermatophyta</taxon>
        <taxon>Magnoliopsida</taxon>
        <taxon>eudicotyledons</taxon>
        <taxon>Gunneridae</taxon>
        <taxon>Pentapetalae</taxon>
        <taxon>rosids</taxon>
        <taxon>fabids</taxon>
        <taxon>Fabales</taxon>
        <taxon>Fabaceae</taxon>
        <taxon>Cercidoideae</taxon>
        <taxon>Cercideae</taxon>
        <taxon>Bauhiniinae</taxon>
        <taxon>Bauhinia</taxon>
    </lineage>
</organism>